<name>A0AA37T9N8_9GAMM</name>
<dbReference type="GO" id="GO:0016788">
    <property type="term" value="F:hydrolase activity, acting on ester bonds"/>
    <property type="evidence" value="ECO:0007669"/>
    <property type="project" value="InterPro"/>
</dbReference>
<comment type="caution">
    <text evidence="2">The sequence shown here is derived from an EMBL/GenBank/DDBJ whole genome shotgun (WGS) entry which is preliminary data.</text>
</comment>
<evidence type="ECO:0000313" key="2">
    <source>
        <dbReference type="EMBL" id="GLS26531.1"/>
    </source>
</evidence>
<dbReference type="AlphaFoldDB" id="A0AA37T9N8"/>
<dbReference type="InterPro" id="IPR014944">
    <property type="entry name" value="Toxin_SymE-like"/>
</dbReference>
<dbReference type="Proteomes" id="UP001156870">
    <property type="component" value="Unassembled WGS sequence"/>
</dbReference>
<sequence>MGCNPNSQLITNDMRLSIMTTNHDTQASRLAKTKNQQRQLKVREAYHSYQLSQSCRQRTPIGEIHLKGHWLIKAGFEIDSPVKVRVMEGCLVLTNEQ</sequence>
<organism evidence="2 3">
    <name type="scientific">Marinibactrum halimedae</name>
    <dbReference type="NCBI Taxonomy" id="1444977"/>
    <lineage>
        <taxon>Bacteria</taxon>
        <taxon>Pseudomonadati</taxon>
        <taxon>Pseudomonadota</taxon>
        <taxon>Gammaproteobacteria</taxon>
        <taxon>Cellvibrionales</taxon>
        <taxon>Cellvibrionaceae</taxon>
        <taxon>Marinibactrum</taxon>
    </lineage>
</organism>
<feature type="domain" description="Toxin SymE-like" evidence="1">
    <location>
        <begin position="37"/>
        <end position="94"/>
    </location>
</feature>
<reference evidence="2 3" key="1">
    <citation type="journal article" date="2014" name="Int. J. Syst. Evol. Microbiol.">
        <title>Complete genome sequence of Corynebacterium casei LMG S-19264T (=DSM 44701T), isolated from a smear-ripened cheese.</title>
        <authorList>
            <consortium name="US DOE Joint Genome Institute (JGI-PGF)"/>
            <person name="Walter F."/>
            <person name="Albersmeier A."/>
            <person name="Kalinowski J."/>
            <person name="Ruckert C."/>
        </authorList>
    </citation>
    <scope>NUCLEOTIDE SEQUENCE [LARGE SCALE GENOMIC DNA]</scope>
    <source>
        <strain evidence="2 3">NBRC 110095</strain>
    </source>
</reference>
<proteinExistence type="predicted"/>
<accession>A0AA37T9N8</accession>
<keyword evidence="3" id="KW-1185">Reference proteome</keyword>
<protein>
    <recommendedName>
        <fullName evidence="1">Toxin SymE-like domain-containing protein</fullName>
    </recommendedName>
</protein>
<gene>
    <name evidence="2" type="ORF">GCM10007877_22470</name>
</gene>
<evidence type="ECO:0000259" key="1">
    <source>
        <dbReference type="Pfam" id="PF08845"/>
    </source>
</evidence>
<dbReference type="GO" id="GO:0016070">
    <property type="term" value="P:RNA metabolic process"/>
    <property type="evidence" value="ECO:0007669"/>
    <property type="project" value="InterPro"/>
</dbReference>
<dbReference type="EMBL" id="BSPD01000056">
    <property type="protein sequence ID" value="GLS26531.1"/>
    <property type="molecule type" value="Genomic_DNA"/>
</dbReference>
<dbReference type="GO" id="GO:0005737">
    <property type="term" value="C:cytoplasm"/>
    <property type="evidence" value="ECO:0007669"/>
    <property type="project" value="InterPro"/>
</dbReference>
<evidence type="ECO:0000313" key="3">
    <source>
        <dbReference type="Proteomes" id="UP001156870"/>
    </source>
</evidence>
<dbReference type="GO" id="GO:0003723">
    <property type="term" value="F:RNA binding"/>
    <property type="evidence" value="ECO:0007669"/>
    <property type="project" value="InterPro"/>
</dbReference>
<dbReference type="Pfam" id="PF08845">
    <property type="entry name" value="SymE_toxin"/>
    <property type="match status" value="1"/>
</dbReference>